<keyword evidence="11" id="KW-1185">Reference proteome</keyword>
<dbReference type="Pfam" id="PF00096">
    <property type="entry name" value="zf-C2H2"/>
    <property type="match status" value="1"/>
</dbReference>
<comment type="subcellular location">
    <subcellularLocation>
        <location evidence="1">Nucleus</location>
    </subcellularLocation>
</comment>
<evidence type="ECO:0000256" key="8">
    <source>
        <dbReference type="SAM" id="MobiDB-lite"/>
    </source>
</evidence>
<evidence type="ECO:0000256" key="2">
    <source>
        <dbReference type="ARBA" id="ARBA00022723"/>
    </source>
</evidence>
<dbReference type="EMBL" id="JARIHO010000109">
    <property type="protein sequence ID" value="KAJ7302933.1"/>
    <property type="molecule type" value="Genomic_DNA"/>
</dbReference>
<evidence type="ECO:0000256" key="7">
    <source>
        <dbReference type="PROSITE-ProRule" id="PRU00042"/>
    </source>
</evidence>
<evidence type="ECO:0000313" key="11">
    <source>
        <dbReference type="Proteomes" id="UP001218218"/>
    </source>
</evidence>
<feature type="region of interest" description="Disordered" evidence="8">
    <location>
        <begin position="99"/>
        <end position="127"/>
    </location>
</feature>
<dbReference type="PANTHER" id="PTHR16515">
    <property type="entry name" value="PR DOMAIN ZINC FINGER PROTEIN"/>
    <property type="match status" value="1"/>
</dbReference>
<evidence type="ECO:0000256" key="5">
    <source>
        <dbReference type="ARBA" id="ARBA00022833"/>
    </source>
</evidence>
<dbReference type="GO" id="GO:0008270">
    <property type="term" value="F:zinc ion binding"/>
    <property type="evidence" value="ECO:0007669"/>
    <property type="project" value="UniProtKB-KW"/>
</dbReference>
<evidence type="ECO:0000259" key="9">
    <source>
        <dbReference type="PROSITE" id="PS50157"/>
    </source>
</evidence>
<evidence type="ECO:0000256" key="3">
    <source>
        <dbReference type="ARBA" id="ARBA00022737"/>
    </source>
</evidence>
<keyword evidence="4 7" id="KW-0863">Zinc-finger</keyword>
<dbReference type="PROSITE" id="PS50157">
    <property type="entry name" value="ZINC_FINGER_C2H2_2"/>
    <property type="match status" value="2"/>
</dbReference>
<dbReference type="PANTHER" id="PTHR16515:SF66">
    <property type="entry name" value="C2H2-TYPE DOMAIN-CONTAINING PROTEIN"/>
    <property type="match status" value="1"/>
</dbReference>
<gene>
    <name evidence="10" type="ORF">DFH08DRAFT_904338</name>
</gene>
<keyword evidence="3" id="KW-0677">Repeat</keyword>
<accession>A0AAD6Z0Z5</accession>
<feature type="region of interest" description="Disordered" evidence="8">
    <location>
        <begin position="145"/>
        <end position="167"/>
    </location>
</feature>
<evidence type="ECO:0000256" key="4">
    <source>
        <dbReference type="ARBA" id="ARBA00022771"/>
    </source>
</evidence>
<dbReference type="Proteomes" id="UP001218218">
    <property type="component" value="Unassembled WGS sequence"/>
</dbReference>
<sequence>MSDTELAAWPEDPLVYAKIIEILPEIGRTGGIEMKQHVRKLWDAAARWGYRDGYTDGYFDGSQNKKQRFHFETPIGEPWTSRPIDPMFAEPIAFEERTSAPWAVPNSSSSHSRGSRTTSPLSASAPGISHSNSFSAAMTLPSLRLSHGSSPYPKRSTSPSSSDVSASGKRFSCEACSKDFSRAHDRKRHYETQHDGTTVAHRCMYCEKNFSRADSLRRHILTCDGSVTGRAEQ</sequence>
<dbReference type="InterPro" id="IPR050331">
    <property type="entry name" value="Zinc_finger"/>
</dbReference>
<dbReference type="SMART" id="SM00355">
    <property type="entry name" value="ZnF_C2H2"/>
    <property type="match status" value="2"/>
</dbReference>
<reference evidence="10" key="1">
    <citation type="submission" date="2023-03" db="EMBL/GenBank/DDBJ databases">
        <title>Massive genome expansion in bonnet fungi (Mycena s.s.) driven by repeated elements and novel gene families across ecological guilds.</title>
        <authorList>
            <consortium name="Lawrence Berkeley National Laboratory"/>
            <person name="Harder C.B."/>
            <person name="Miyauchi S."/>
            <person name="Viragh M."/>
            <person name="Kuo A."/>
            <person name="Thoen E."/>
            <person name="Andreopoulos B."/>
            <person name="Lu D."/>
            <person name="Skrede I."/>
            <person name="Drula E."/>
            <person name="Henrissat B."/>
            <person name="Morin E."/>
            <person name="Kohler A."/>
            <person name="Barry K."/>
            <person name="LaButti K."/>
            <person name="Morin E."/>
            <person name="Salamov A."/>
            <person name="Lipzen A."/>
            <person name="Mereny Z."/>
            <person name="Hegedus B."/>
            <person name="Baldrian P."/>
            <person name="Stursova M."/>
            <person name="Weitz H."/>
            <person name="Taylor A."/>
            <person name="Grigoriev I.V."/>
            <person name="Nagy L.G."/>
            <person name="Martin F."/>
            <person name="Kauserud H."/>
        </authorList>
    </citation>
    <scope>NUCLEOTIDE SEQUENCE</scope>
    <source>
        <strain evidence="10">CBHHK002</strain>
    </source>
</reference>
<comment type="caution">
    <text evidence="10">The sequence shown here is derived from an EMBL/GenBank/DDBJ whole genome shotgun (WGS) entry which is preliminary data.</text>
</comment>
<dbReference type="InterPro" id="IPR013087">
    <property type="entry name" value="Znf_C2H2_type"/>
</dbReference>
<evidence type="ECO:0000256" key="1">
    <source>
        <dbReference type="ARBA" id="ARBA00004123"/>
    </source>
</evidence>
<keyword evidence="2" id="KW-0479">Metal-binding</keyword>
<dbReference type="PROSITE" id="PS00028">
    <property type="entry name" value="ZINC_FINGER_C2H2_1"/>
    <property type="match status" value="1"/>
</dbReference>
<name>A0AAD6Z0Z5_9AGAR</name>
<feature type="domain" description="C2H2-type" evidence="9">
    <location>
        <begin position="171"/>
        <end position="199"/>
    </location>
</feature>
<evidence type="ECO:0000256" key="6">
    <source>
        <dbReference type="ARBA" id="ARBA00023242"/>
    </source>
</evidence>
<dbReference type="SUPFAM" id="SSF57667">
    <property type="entry name" value="beta-beta-alpha zinc fingers"/>
    <property type="match status" value="1"/>
</dbReference>
<feature type="compositionally biased region" description="Low complexity" evidence="8">
    <location>
        <begin position="149"/>
        <end position="167"/>
    </location>
</feature>
<dbReference type="GO" id="GO:0010468">
    <property type="term" value="P:regulation of gene expression"/>
    <property type="evidence" value="ECO:0007669"/>
    <property type="project" value="TreeGrafter"/>
</dbReference>
<organism evidence="10 11">
    <name type="scientific">Mycena albidolilacea</name>
    <dbReference type="NCBI Taxonomy" id="1033008"/>
    <lineage>
        <taxon>Eukaryota</taxon>
        <taxon>Fungi</taxon>
        <taxon>Dikarya</taxon>
        <taxon>Basidiomycota</taxon>
        <taxon>Agaricomycotina</taxon>
        <taxon>Agaricomycetes</taxon>
        <taxon>Agaricomycetidae</taxon>
        <taxon>Agaricales</taxon>
        <taxon>Marasmiineae</taxon>
        <taxon>Mycenaceae</taxon>
        <taxon>Mycena</taxon>
    </lineage>
</organism>
<evidence type="ECO:0000313" key="10">
    <source>
        <dbReference type="EMBL" id="KAJ7302933.1"/>
    </source>
</evidence>
<dbReference type="GO" id="GO:0005634">
    <property type="term" value="C:nucleus"/>
    <property type="evidence" value="ECO:0007669"/>
    <property type="project" value="UniProtKB-SubCell"/>
</dbReference>
<feature type="compositionally biased region" description="Low complexity" evidence="8">
    <location>
        <begin position="107"/>
        <end position="119"/>
    </location>
</feature>
<keyword evidence="6" id="KW-0539">Nucleus</keyword>
<proteinExistence type="predicted"/>
<dbReference type="InterPro" id="IPR036236">
    <property type="entry name" value="Znf_C2H2_sf"/>
</dbReference>
<feature type="domain" description="C2H2-type" evidence="9">
    <location>
        <begin position="201"/>
        <end position="228"/>
    </location>
</feature>
<protein>
    <recommendedName>
        <fullName evidence="9">C2H2-type domain-containing protein</fullName>
    </recommendedName>
</protein>
<keyword evidence="5" id="KW-0862">Zinc</keyword>
<dbReference type="Gene3D" id="3.30.160.60">
    <property type="entry name" value="Classic Zinc Finger"/>
    <property type="match status" value="1"/>
</dbReference>
<dbReference type="AlphaFoldDB" id="A0AAD6Z0Z5"/>